<dbReference type="PANTHER" id="PTHR10972:SF213">
    <property type="entry name" value="OXYSTEROL-BINDING PROTEIN-RELATED PROTEIN 5"/>
    <property type="match status" value="1"/>
</dbReference>
<dbReference type="Pfam" id="PF01237">
    <property type="entry name" value="Oxysterol_BP"/>
    <property type="match status" value="1"/>
</dbReference>
<dbReference type="AlphaFoldDB" id="A0AA40LKB8"/>
<gene>
    <name evidence="2" type="ORF">QTO34_003128</name>
</gene>
<keyword evidence="3" id="KW-1185">Reference proteome</keyword>
<feature type="compositionally biased region" description="Gly residues" evidence="1">
    <location>
        <begin position="1"/>
        <end position="14"/>
    </location>
</feature>
<dbReference type="GO" id="GO:0016020">
    <property type="term" value="C:membrane"/>
    <property type="evidence" value="ECO:0007669"/>
    <property type="project" value="TreeGrafter"/>
</dbReference>
<evidence type="ECO:0000256" key="1">
    <source>
        <dbReference type="SAM" id="MobiDB-lite"/>
    </source>
</evidence>
<protein>
    <submittedName>
        <fullName evidence="2">Uncharacterized protein</fullName>
    </submittedName>
</protein>
<dbReference type="Proteomes" id="UP001177744">
    <property type="component" value="Unassembled WGS sequence"/>
</dbReference>
<organism evidence="2 3">
    <name type="scientific">Cnephaeus nilssonii</name>
    <name type="common">Northern bat</name>
    <name type="synonym">Eptesicus nilssonii</name>
    <dbReference type="NCBI Taxonomy" id="3371016"/>
    <lineage>
        <taxon>Eukaryota</taxon>
        <taxon>Metazoa</taxon>
        <taxon>Chordata</taxon>
        <taxon>Craniata</taxon>
        <taxon>Vertebrata</taxon>
        <taxon>Euteleostomi</taxon>
        <taxon>Mammalia</taxon>
        <taxon>Eutheria</taxon>
        <taxon>Laurasiatheria</taxon>
        <taxon>Chiroptera</taxon>
        <taxon>Yangochiroptera</taxon>
        <taxon>Vespertilionidae</taxon>
        <taxon>Cnephaeus</taxon>
    </lineage>
</organism>
<evidence type="ECO:0000313" key="3">
    <source>
        <dbReference type="Proteomes" id="UP001177744"/>
    </source>
</evidence>
<evidence type="ECO:0000313" key="2">
    <source>
        <dbReference type="EMBL" id="KAK1335342.1"/>
    </source>
</evidence>
<name>A0AA40LKB8_CNENI</name>
<dbReference type="InterPro" id="IPR037239">
    <property type="entry name" value="OSBP_sf"/>
</dbReference>
<dbReference type="GO" id="GO:0015485">
    <property type="term" value="F:cholesterol binding"/>
    <property type="evidence" value="ECO:0007669"/>
    <property type="project" value="TreeGrafter"/>
</dbReference>
<dbReference type="InterPro" id="IPR000648">
    <property type="entry name" value="Oxysterol-bd"/>
</dbReference>
<dbReference type="EMBL" id="JAULJE010000013">
    <property type="protein sequence ID" value="KAK1335342.1"/>
    <property type="molecule type" value="Genomic_DNA"/>
</dbReference>
<dbReference type="GO" id="GO:0005829">
    <property type="term" value="C:cytosol"/>
    <property type="evidence" value="ECO:0007669"/>
    <property type="project" value="TreeGrafter"/>
</dbReference>
<sequence length="186" mass="20003">MGAGSPGPGAGGRGGRGREGAARRWGRSRSPLCPQVSHHPPVSAFHVSNRKDGFCISGSVTARSRFYGNSLSALLDGKATLTFLHRAEDYTLTMPYAHCKGEGLWVPVPGAGPAAPQGGGRAVDARPGYWEPRVFSVSIACLSPEAWSWARRARRALRRAPCRRLGVQVPPRLSGPRQLWVTPLRD</sequence>
<dbReference type="GO" id="GO:0032541">
    <property type="term" value="C:cortical endoplasmic reticulum"/>
    <property type="evidence" value="ECO:0007669"/>
    <property type="project" value="TreeGrafter"/>
</dbReference>
<comment type="caution">
    <text evidence="2">The sequence shown here is derived from an EMBL/GenBank/DDBJ whole genome shotgun (WGS) entry which is preliminary data.</text>
</comment>
<dbReference type="PANTHER" id="PTHR10972">
    <property type="entry name" value="OXYSTEROL-BINDING PROTEIN-RELATED"/>
    <property type="match status" value="1"/>
</dbReference>
<dbReference type="Gene3D" id="2.40.160.120">
    <property type="match status" value="1"/>
</dbReference>
<feature type="region of interest" description="Disordered" evidence="1">
    <location>
        <begin position="1"/>
        <end position="42"/>
    </location>
</feature>
<accession>A0AA40LKB8</accession>
<dbReference type="SUPFAM" id="SSF144000">
    <property type="entry name" value="Oxysterol-binding protein-like"/>
    <property type="match status" value="1"/>
</dbReference>
<reference evidence="2" key="1">
    <citation type="submission" date="2023-06" db="EMBL/GenBank/DDBJ databases">
        <title>Reference genome for the Northern bat (Eptesicus nilssonii), a most northern bat species.</title>
        <authorList>
            <person name="Laine V.N."/>
            <person name="Pulliainen A.T."/>
            <person name="Lilley T.M."/>
        </authorList>
    </citation>
    <scope>NUCLEOTIDE SEQUENCE</scope>
    <source>
        <strain evidence="2">BLF_Eptnil</strain>
        <tissue evidence="2">Kidney</tissue>
    </source>
</reference>
<proteinExistence type="predicted"/>